<dbReference type="InterPro" id="IPR002347">
    <property type="entry name" value="SDR_fam"/>
</dbReference>
<dbReference type="NCBIfam" id="NF005559">
    <property type="entry name" value="PRK07231.1"/>
    <property type="match status" value="1"/>
</dbReference>
<dbReference type="EMBL" id="JAPDRL010000016">
    <property type="protein sequence ID" value="KAJ9666871.1"/>
    <property type="molecule type" value="Genomic_DNA"/>
</dbReference>
<evidence type="ECO:0000313" key="4">
    <source>
        <dbReference type="Proteomes" id="UP001172684"/>
    </source>
</evidence>
<dbReference type="PRINTS" id="PR00081">
    <property type="entry name" value="GDHRDH"/>
</dbReference>
<dbReference type="Proteomes" id="UP001172684">
    <property type="component" value="Unassembled WGS sequence"/>
</dbReference>
<accession>A0ABQ9NWX2</accession>
<dbReference type="PANTHER" id="PTHR42760:SF124">
    <property type="entry name" value="SHORT-CHAIN DEHYDROGENASE_REDUCTASE"/>
    <property type="match status" value="1"/>
</dbReference>
<comment type="similarity">
    <text evidence="1">Belongs to the short-chain dehydrogenases/reductases (SDR) family.</text>
</comment>
<dbReference type="CDD" id="cd05233">
    <property type="entry name" value="SDR_c"/>
    <property type="match status" value="1"/>
</dbReference>
<gene>
    <name evidence="3" type="ORF">H2201_003005</name>
</gene>
<sequence length="271" mass="28949">MPGRLHQKVAIVTGASSGIGRAISLAYHREGAYLVCADLRPDARAESPGDTDTPTHEAITSDGGKAIFVKCDVGEAKEVEDLVKRAVEEFGRVDVMVNNAGIAIEAWAPQPIWEFSEETWDKTLSINAKGVFLGCKYAAAQMIKQEPREEWGGDRGWIVNLASVLGLGGSTNNSSYVSAKHAVVGLTKVVALDCAPKRIHCNAICPGYTATAMTASVFKDENFKSRLQQMHPFRGLGEPEDLAMAAVTLASADARWITGVSLPVDGGYTAI</sequence>
<dbReference type="Gene3D" id="3.40.50.720">
    <property type="entry name" value="NAD(P)-binding Rossmann-like Domain"/>
    <property type="match status" value="1"/>
</dbReference>
<reference evidence="3" key="1">
    <citation type="submission" date="2022-10" db="EMBL/GenBank/DDBJ databases">
        <title>Culturing micro-colonial fungi from biological soil crusts in the Mojave desert and describing Neophaeococcomyces mojavensis, and introducing the new genera and species Taxawa tesnikishii.</title>
        <authorList>
            <person name="Kurbessoian T."/>
            <person name="Stajich J.E."/>
        </authorList>
    </citation>
    <scope>NUCLEOTIDE SEQUENCE</scope>
    <source>
        <strain evidence="3">TK_1</strain>
    </source>
</reference>
<dbReference type="InterPro" id="IPR036291">
    <property type="entry name" value="NAD(P)-bd_dom_sf"/>
</dbReference>
<comment type="caution">
    <text evidence="3">The sequence shown here is derived from an EMBL/GenBank/DDBJ whole genome shotgun (WGS) entry which is preliminary data.</text>
</comment>
<dbReference type="InterPro" id="IPR020904">
    <property type="entry name" value="Sc_DH/Rdtase_CS"/>
</dbReference>
<evidence type="ECO:0000256" key="2">
    <source>
        <dbReference type="ARBA" id="ARBA00022857"/>
    </source>
</evidence>
<keyword evidence="4" id="KW-1185">Reference proteome</keyword>
<evidence type="ECO:0000313" key="3">
    <source>
        <dbReference type="EMBL" id="KAJ9666871.1"/>
    </source>
</evidence>
<dbReference type="Pfam" id="PF13561">
    <property type="entry name" value="adh_short_C2"/>
    <property type="match status" value="1"/>
</dbReference>
<protein>
    <submittedName>
        <fullName evidence="3">Uncharacterized protein</fullName>
    </submittedName>
</protein>
<evidence type="ECO:0000256" key="1">
    <source>
        <dbReference type="ARBA" id="ARBA00006484"/>
    </source>
</evidence>
<name>A0ABQ9NWX2_9PEZI</name>
<organism evidence="3 4">
    <name type="scientific">Coniosporium apollinis</name>
    <dbReference type="NCBI Taxonomy" id="61459"/>
    <lineage>
        <taxon>Eukaryota</taxon>
        <taxon>Fungi</taxon>
        <taxon>Dikarya</taxon>
        <taxon>Ascomycota</taxon>
        <taxon>Pezizomycotina</taxon>
        <taxon>Dothideomycetes</taxon>
        <taxon>Dothideomycetes incertae sedis</taxon>
        <taxon>Coniosporium</taxon>
    </lineage>
</organism>
<dbReference type="SUPFAM" id="SSF51735">
    <property type="entry name" value="NAD(P)-binding Rossmann-fold domains"/>
    <property type="match status" value="1"/>
</dbReference>
<dbReference type="PRINTS" id="PR00080">
    <property type="entry name" value="SDRFAMILY"/>
</dbReference>
<keyword evidence="2" id="KW-0521">NADP</keyword>
<dbReference type="PANTHER" id="PTHR42760">
    <property type="entry name" value="SHORT-CHAIN DEHYDROGENASES/REDUCTASES FAMILY MEMBER"/>
    <property type="match status" value="1"/>
</dbReference>
<proteinExistence type="inferred from homology"/>
<dbReference type="PROSITE" id="PS00061">
    <property type="entry name" value="ADH_SHORT"/>
    <property type="match status" value="1"/>
</dbReference>